<protein>
    <submittedName>
        <fullName evidence="1">Uncharacterized protein</fullName>
    </submittedName>
</protein>
<reference evidence="2" key="1">
    <citation type="journal article" date="2023" name="Front. Plant Sci.">
        <title>Chromosomal-level genome assembly of Melastoma candidum provides insights into trichome evolution.</title>
        <authorList>
            <person name="Zhong Y."/>
            <person name="Wu W."/>
            <person name="Sun C."/>
            <person name="Zou P."/>
            <person name="Liu Y."/>
            <person name="Dai S."/>
            <person name="Zhou R."/>
        </authorList>
    </citation>
    <scope>NUCLEOTIDE SEQUENCE [LARGE SCALE GENOMIC DNA]</scope>
</reference>
<sequence>MDSGLTSPLSSSSGLLTTDDDDHDHYLHELTRQMAYHTLLEQDDDDKGPVSVSGDCTFQGRDKRADQTRRWVDLFSVPSPQSTPWSPSGLSRCGTVPLRLVSPSETSSSEQDIAWDTPLAPELLDKETWSKTGPVQNELSPDQNPRNHDHELRHSFSRAISKDTGGSYFLPEKPPKQAEPASRKPHANNDKQRTRSSLLHGESYISLSLPPPLPLQQNCYPPHTSGSGTRTVFPNSRTGSTGTGVFLPRTGGNPRERPWRKPRRSTVLIPARVAQALMVHFSETSPQLLPSVVGDGGGRSFNSRPGDDALENVAPTAEGPGSNS</sequence>
<keyword evidence="2" id="KW-1185">Reference proteome</keyword>
<comment type="caution">
    <text evidence="1">The sequence shown here is derived from an EMBL/GenBank/DDBJ whole genome shotgun (WGS) entry which is preliminary data.</text>
</comment>
<dbReference type="Proteomes" id="UP001057402">
    <property type="component" value="Chromosome 7"/>
</dbReference>
<evidence type="ECO:0000313" key="2">
    <source>
        <dbReference type="Proteomes" id="UP001057402"/>
    </source>
</evidence>
<accession>A0ACB9NY58</accession>
<organism evidence="1 2">
    <name type="scientific">Melastoma candidum</name>
    <dbReference type="NCBI Taxonomy" id="119954"/>
    <lineage>
        <taxon>Eukaryota</taxon>
        <taxon>Viridiplantae</taxon>
        <taxon>Streptophyta</taxon>
        <taxon>Embryophyta</taxon>
        <taxon>Tracheophyta</taxon>
        <taxon>Spermatophyta</taxon>
        <taxon>Magnoliopsida</taxon>
        <taxon>eudicotyledons</taxon>
        <taxon>Gunneridae</taxon>
        <taxon>Pentapetalae</taxon>
        <taxon>rosids</taxon>
        <taxon>malvids</taxon>
        <taxon>Myrtales</taxon>
        <taxon>Melastomataceae</taxon>
        <taxon>Melastomatoideae</taxon>
        <taxon>Melastomateae</taxon>
        <taxon>Melastoma</taxon>
    </lineage>
</organism>
<dbReference type="EMBL" id="CM042886">
    <property type="protein sequence ID" value="KAI4340359.1"/>
    <property type="molecule type" value="Genomic_DNA"/>
</dbReference>
<gene>
    <name evidence="1" type="ORF">MLD38_025204</name>
</gene>
<evidence type="ECO:0000313" key="1">
    <source>
        <dbReference type="EMBL" id="KAI4340359.1"/>
    </source>
</evidence>
<proteinExistence type="predicted"/>
<name>A0ACB9NY58_9MYRT</name>